<comment type="caution">
    <text evidence="3">The sequence shown here is derived from an EMBL/GenBank/DDBJ whole genome shotgun (WGS) entry which is preliminary data.</text>
</comment>
<dbReference type="PROSITE" id="PS00028">
    <property type="entry name" value="ZINC_FINGER_C2H2_1"/>
    <property type="match status" value="1"/>
</dbReference>
<keyword evidence="1" id="KW-0479">Metal-binding</keyword>
<keyword evidence="1" id="KW-0862">Zinc</keyword>
<dbReference type="Proteomes" id="UP000716291">
    <property type="component" value="Unassembled WGS sequence"/>
</dbReference>
<keyword evidence="4" id="KW-1185">Reference proteome</keyword>
<dbReference type="EMBL" id="JAANQT010002739">
    <property type="protein sequence ID" value="KAG1301924.1"/>
    <property type="molecule type" value="Genomic_DNA"/>
</dbReference>
<organism evidence="3 4">
    <name type="scientific">Rhizopus oryzae</name>
    <name type="common">Mucormycosis agent</name>
    <name type="synonym">Rhizopus arrhizus var. delemar</name>
    <dbReference type="NCBI Taxonomy" id="64495"/>
    <lineage>
        <taxon>Eukaryota</taxon>
        <taxon>Fungi</taxon>
        <taxon>Fungi incertae sedis</taxon>
        <taxon>Mucoromycota</taxon>
        <taxon>Mucoromycotina</taxon>
        <taxon>Mucoromycetes</taxon>
        <taxon>Mucorales</taxon>
        <taxon>Mucorineae</taxon>
        <taxon>Rhizopodaceae</taxon>
        <taxon>Rhizopus</taxon>
    </lineage>
</organism>
<protein>
    <recommendedName>
        <fullName evidence="2">C2H2-type domain-containing protein</fullName>
    </recommendedName>
</protein>
<dbReference type="GO" id="GO:0008270">
    <property type="term" value="F:zinc ion binding"/>
    <property type="evidence" value="ECO:0007669"/>
    <property type="project" value="UniProtKB-KW"/>
</dbReference>
<dbReference type="InterPro" id="IPR013087">
    <property type="entry name" value="Znf_C2H2_type"/>
</dbReference>
<feature type="domain" description="C2H2-type" evidence="2">
    <location>
        <begin position="90"/>
        <end position="118"/>
    </location>
</feature>
<evidence type="ECO:0000259" key="2">
    <source>
        <dbReference type="PROSITE" id="PS50157"/>
    </source>
</evidence>
<proteinExistence type="predicted"/>
<reference evidence="3" key="1">
    <citation type="journal article" date="2020" name="Microb. Genom.">
        <title>Genetic diversity of clinical and environmental Mucorales isolates obtained from an investigation of mucormycosis cases among solid organ transplant recipients.</title>
        <authorList>
            <person name="Nguyen M.H."/>
            <person name="Kaul D."/>
            <person name="Muto C."/>
            <person name="Cheng S.J."/>
            <person name="Richter R.A."/>
            <person name="Bruno V.M."/>
            <person name="Liu G."/>
            <person name="Beyhan S."/>
            <person name="Sundermann A.J."/>
            <person name="Mounaud S."/>
            <person name="Pasculle A.W."/>
            <person name="Nierman W.C."/>
            <person name="Driscoll E."/>
            <person name="Cumbie R."/>
            <person name="Clancy C.J."/>
            <person name="Dupont C.L."/>
        </authorList>
    </citation>
    <scope>NUCLEOTIDE SEQUENCE</scope>
    <source>
        <strain evidence="3">GL11</strain>
    </source>
</reference>
<evidence type="ECO:0000313" key="3">
    <source>
        <dbReference type="EMBL" id="KAG1301924.1"/>
    </source>
</evidence>
<gene>
    <name evidence="3" type="ORF">G6F64_011372</name>
</gene>
<evidence type="ECO:0000313" key="4">
    <source>
        <dbReference type="Proteomes" id="UP000716291"/>
    </source>
</evidence>
<name>A0A9P7BMQ8_RHIOR</name>
<evidence type="ECO:0000256" key="1">
    <source>
        <dbReference type="PROSITE-ProRule" id="PRU00042"/>
    </source>
</evidence>
<dbReference type="AlphaFoldDB" id="A0A9P7BMQ8"/>
<dbReference type="PROSITE" id="PS50157">
    <property type="entry name" value="ZINC_FINGER_C2H2_2"/>
    <property type="match status" value="1"/>
</dbReference>
<keyword evidence="1" id="KW-0863">Zinc-finger</keyword>
<sequence length="255" mass="30303">MDVMRYNHSAVVYLADISNSMGSHTSPHHNTSTAMFYGWDYKMRLRLRDHYTTVEGICYPNTKSKTYNTKYRKFISASEARRRKSVIYDLACPSCSDYFEKLEDLAKHLKEKHEPKKRPEVDNGFKKLVENLNDLDIYVKNEVFTPQEIEEIKTYRNTGMGKELPDDFKKYLNKLNCQNSSEVRDVLNETQEWEKSYNRSKSFDLDWIKHSIYTLLREYEDGSFEVDHNEQWYNVHIWGLIDRCFGNVKGVEVVR</sequence>
<accession>A0A9P7BMQ8</accession>